<name>A0A8S9R362_BRACR</name>
<feature type="non-terminal residue" evidence="1">
    <location>
        <position position="1"/>
    </location>
</feature>
<dbReference type="AlphaFoldDB" id="A0A8S9R362"/>
<accession>A0A8S9R362</accession>
<gene>
    <name evidence="1" type="ORF">F2Q69_00014602</name>
</gene>
<comment type="caution">
    <text evidence="1">The sequence shown here is derived from an EMBL/GenBank/DDBJ whole genome shotgun (WGS) entry which is preliminary data.</text>
</comment>
<organism evidence="1 2">
    <name type="scientific">Brassica cretica</name>
    <name type="common">Mustard</name>
    <dbReference type="NCBI Taxonomy" id="69181"/>
    <lineage>
        <taxon>Eukaryota</taxon>
        <taxon>Viridiplantae</taxon>
        <taxon>Streptophyta</taxon>
        <taxon>Embryophyta</taxon>
        <taxon>Tracheophyta</taxon>
        <taxon>Spermatophyta</taxon>
        <taxon>Magnoliopsida</taxon>
        <taxon>eudicotyledons</taxon>
        <taxon>Gunneridae</taxon>
        <taxon>Pentapetalae</taxon>
        <taxon>rosids</taxon>
        <taxon>malvids</taxon>
        <taxon>Brassicales</taxon>
        <taxon>Brassicaceae</taxon>
        <taxon>Brassiceae</taxon>
        <taxon>Brassica</taxon>
    </lineage>
</organism>
<evidence type="ECO:0000313" key="2">
    <source>
        <dbReference type="Proteomes" id="UP000712600"/>
    </source>
</evidence>
<dbReference type="EMBL" id="QGKX02000996">
    <property type="protein sequence ID" value="KAF3555581.1"/>
    <property type="molecule type" value="Genomic_DNA"/>
</dbReference>
<dbReference type="Proteomes" id="UP000712600">
    <property type="component" value="Unassembled WGS sequence"/>
</dbReference>
<reference evidence="1" key="1">
    <citation type="submission" date="2019-12" db="EMBL/GenBank/DDBJ databases">
        <title>Genome sequencing and annotation of Brassica cretica.</title>
        <authorList>
            <person name="Studholme D.J."/>
            <person name="Sarris P."/>
        </authorList>
    </citation>
    <scope>NUCLEOTIDE SEQUENCE</scope>
    <source>
        <strain evidence="1">PFS-109/04</strain>
        <tissue evidence="1">Leaf</tissue>
    </source>
</reference>
<evidence type="ECO:0000313" key="1">
    <source>
        <dbReference type="EMBL" id="KAF3555581.1"/>
    </source>
</evidence>
<proteinExistence type="predicted"/>
<sequence length="298" mass="33513">TKSPAVDQVTVTSPGCNNDSIQSDELSLILPDSKRLSSYSYIINMDLKRGIGRLLWQGPPFLGSMEPEEAWRGELMGWTGKTMKDIYTDVAVSRREQSRVTLNNYNGIQISQANNMGFETNVTDVFCYELTKKYQLYSYVTSPPPSADDYVCWIHACQILHSPLQLAFIRDAHHEAASTPLRQHISSPKTKGSRWYVLLIGSEERGSSGWLGSHHGECTTTGMRQRQRLRWQGFISGVPSSTPAQQSSSGMEPRVVVMIGHMKMARPHTHARTNERRRGIIRVDGGDNYKGIRLGLFH</sequence>
<protein>
    <submittedName>
        <fullName evidence="1">Uncharacterized protein</fullName>
    </submittedName>
</protein>